<evidence type="ECO:0000313" key="10">
    <source>
        <dbReference type="EMBL" id="RRJ24005.1"/>
    </source>
</evidence>
<keyword evidence="6 7" id="KW-0472">Membrane</keyword>
<comment type="subcellular location">
    <subcellularLocation>
        <location evidence="1">Cell membrane</location>
        <topology evidence="1">Single-pass membrane protein</topology>
    </subcellularLocation>
</comment>
<evidence type="ECO:0000256" key="1">
    <source>
        <dbReference type="ARBA" id="ARBA00004162"/>
    </source>
</evidence>
<evidence type="ECO:0000256" key="8">
    <source>
        <dbReference type="SAM" id="Phobius"/>
    </source>
</evidence>
<keyword evidence="3" id="KW-1003">Cell membrane</keyword>
<keyword evidence="10" id="KW-0966">Cell projection</keyword>
<keyword evidence="11" id="KW-1185">Reference proteome</keyword>
<dbReference type="PROSITE" id="PS51123">
    <property type="entry name" value="OMPA_2"/>
    <property type="match status" value="1"/>
</dbReference>
<evidence type="ECO:0000256" key="7">
    <source>
        <dbReference type="PROSITE-ProRule" id="PRU00473"/>
    </source>
</evidence>
<comment type="similarity">
    <text evidence="2">Belongs to the MotB family.</text>
</comment>
<dbReference type="InterPro" id="IPR050330">
    <property type="entry name" value="Bact_OuterMem_StrucFunc"/>
</dbReference>
<reference evidence="10 11" key="1">
    <citation type="submission" date="2018-11" db="EMBL/GenBank/DDBJ databases">
        <title>Draft genome analysis of Rheinheimera mesophila isolated from an industrial waste site.</title>
        <authorList>
            <person name="Yu Q."/>
            <person name="Qi Y."/>
            <person name="Zhang H."/>
            <person name="Lu Y."/>
            <person name="Pu J."/>
        </authorList>
    </citation>
    <scope>NUCLEOTIDE SEQUENCE [LARGE SCALE GENOMIC DNA]</scope>
    <source>
        <strain evidence="10 11">IITR13</strain>
    </source>
</reference>
<accession>A0A3P3QSG2</accession>
<evidence type="ECO:0000256" key="3">
    <source>
        <dbReference type="ARBA" id="ARBA00022475"/>
    </source>
</evidence>
<organism evidence="10 11">
    <name type="scientific">Rheinheimera mesophila</name>
    <dbReference type="NCBI Taxonomy" id="1547515"/>
    <lineage>
        <taxon>Bacteria</taxon>
        <taxon>Pseudomonadati</taxon>
        <taxon>Pseudomonadota</taxon>
        <taxon>Gammaproteobacteria</taxon>
        <taxon>Chromatiales</taxon>
        <taxon>Chromatiaceae</taxon>
        <taxon>Rheinheimera</taxon>
    </lineage>
</organism>
<dbReference type="AlphaFoldDB" id="A0A3P3QSG2"/>
<protein>
    <submittedName>
        <fullName evidence="10">Flagellar motor protein MotB</fullName>
    </submittedName>
</protein>
<name>A0A3P3QSG2_9GAMM</name>
<dbReference type="Gene3D" id="3.30.1330.60">
    <property type="entry name" value="OmpA-like domain"/>
    <property type="match status" value="1"/>
</dbReference>
<dbReference type="InterPro" id="IPR025713">
    <property type="entry name" value="MotB-like_N_dom"/>
</dbReference>
<keyword evidence="5 8" id="KW-1133">Transmembrane helix</keyword>
<dbReference type="Pfam" id="PF13677">
    <property type="entry name" value="MotB_plug"/>
    <property type="match status" value="1"/>
</dbReference>
<dbReference type="SUPFAM" id="SSF103088">
    <property type="entry name" value="OmpA-like"/>
    <property type="match status" value="1"/>
</dbReference>
<dbReference type="PANTHER" id="PTHR30329">
    <property type="entry name" value="STATOR ELEMENT OF FLAGELLAR MOTOR COMPLEX"/>
    <property type="match status" value="1"/>
</dbReference>
<feature type="transmembrane region" description="Helical" evidence="8">
    <location>
        <begin position="20"/>
        <end position="40"/>
    </location>
</feature>
<proteinExistence type="inferred from homology"/>
<feature type="domain" description="OmpA-like" evidence="9">
    <location>
        <begin position="162"/>
        <end position="283"/>
    </location>
</feature>
<dbReference type="EMBL" id="RRCF01000001">
    <property type="protein sequence ID" value="RRJ24005.1"/>
    <property type="molecule type" value="Genomic_DNA"/>
</dbReference>
<evidence type="ECO:0000256" key="4">
    <source>
        <dbReference type="ARBA" id="ARBA00022692"/>
    </source>
</evidence>
<dbReference type="Pfam" id="PF00691">
    <property type="entry name" value="OmpA"/>
    <property type="match status" value="1"/>
</dbReference>
<dbReference type="GO" id="GO:0005886">
    <property type="term" value="C:plasma membrane"/>
    <property type="evidence" value="ECO:0007669"/>
    <property type="project" value="UniProtKB-SubCell"/>
</dbReference>
<evidence type="ECO:0000313" key="11">
    <source>
        <dbReference type="Proteomes" id="UP000276260"/>
    </source>
</evidence>
<sequence length="297" mass="33226">MMKKKKPEPPENHERWLVSYADYMTLLFALFVVLYSFAMAKQSEYNAMVKAFMDSMGKVGLISRPAGNPVLEGGTGILEVEQKSQVEKKEENKQDLPESTKESLIPEVAIDLNAGNAEINAPEDLQKNQSAAMVSKRKDQKEMLGKLQKQFQNKRVEVEQLGQQLLIRITDTTLFPAGSAFLQPRLAPLIDEIANVLKDIPGTIVVTGHTDNLQEFDSLYKNNWELSSLRAVAIVQEMLKNKGLQPNRIIAQGRADTKPLVDNNSPENRAKNRRIEIVVTQGEAEEVKAVTVEPKAE</sequence>
<dbReference type="RefSeq" id="WP_046518844.1">
    <property type="nucleotide sequence ID" value="NZ_LAVS01000005.1"/>
</dbReference>
<dbReference type="OrthoDB" id="345640at2"/>
<keyword evidence="10" id="KW-0282">Flagellum</keyword>
<evidence type="ECO:0000256" key="2">
    <source>
        <dbReference type="ARBA" id="ARBA00008914"/>
    </source>
</evidence>
<keyword evidence="10" id="KW-0969">Cilium</keyword>
<dbReference type="CDD" id="cd07185">
    <property type="entry name" value="OmpA_C-like"/>
    <property type="match status" value="1"/>
</dbReference>
<dbReference type="InterPro" id="IPR006665">
    <property type="entry name" value="OmpA-like"/>
</dbReference>
<dbReference type="NCBIfam" id="NF006508">
    <property type="entry name" value="PRK08944.1"/>
    <property type="match status" value="1"/>
</dbReference>
<gene>
    <name evidence="10" type="ORF">EIK76_08135</name>
</gene>
<evidence type="ECO:0000256" key="5">
    <source>
        <dbReference type="ARBA" id="ARBA00022989"/>
    </source>
</evidence>
<evidence type="ECO:0000259" key="9">
    <source>
        <dbReference type="PROSITE" id="PS51123"/>
    </source>
</evidence>
<comment type="caution">
    <text evidence="10">The sequence shown here is derived from an EMBL/GenBank/DDBJ whole genome shotgun (WGS) entry which is preliminary data.</text>
</comment>
<dbReference type="PANTHER" id="PTHR30329:SF21">
    <property type="entry name" value="LIPOPROTEIN YIAD-RELATED"/>
    <property type="match status" value="1"/>
</dbReference>
<keyword evidence="4 8" id="KW-0812">Transmembrane</keyword>
<dbReference type="Proteomes" id="UP000276260">
    <property type="component" value="Unassembled WGS sequence"/>
</dbReference>
<dbReference type="InterPro" id="IPR036737">
    <property type="entry name" value="OmpA-like_sf"/>
</dbReference>
<evidence type="ECO:0000256" key="6">
    <source>
        <dbReference type="ARBA" id="ARBA00023136"/>
    </source>
</evidence>